<evidence type="ECO:0000256" key="2">
    <source>
        <dbReference type="SAM" id="SignalP"/>
    </source>
</evidence>
<keyword evidence="1" id="KW-0812">Transmembrane</keyword>
<proteinExistence type="predicted"/>
<feature type="chain" id="PRO_5009788183" description="VPLPA-CTERM protein sorting domain-containing protein" evidence="2">
    <location>
        <begin position="23"/>
        <end position="208"/>
    </location>
</feature>
<keyword evidence="4" id="KW-1185">Reference proteome</keyword>
<dbReference type="STRING" id="311410.LA5095_04625"/>
<keyword evidence="2" id="KW-0732">Signal</keyword>
<gene>
    <name evidence="3" type="ORF">LA5096_01604</name>
</gene>
<dbReference type="EMBL" id="CXWC01000003">
    <property type="protein sequence ID" value="CTQ67894.1"/>
    <property type="molecule type" value="Genomic_DNA"/>
</dbReference>
<feature type="transmembrane region" description="Helical" evidence="1">
    <location>
        <begin position="181"/>
        <end position="202"/>
    </location>
</feature>
<dbReference type="RefSeq" id="WP_055119269.1">
    <property type="nucleotide sequence ID" value="NZ_CXWA01000007.1"/>
</dbReference>
<feature type="signal peptide" evidence="2">
    <location>
        <begin position="1"/>
        <end position="22"/>
    </location>
</feature>
<keyword evidence="1" id="KW-0472">Membrane</keyword>
<evidence type="ECO:0008006" key="5">
    <source>
        <dbReference type="Google" id="ProtNLM"/>
    </source>
</evidence>
<dbReference type="OrthoDB" id="7876285at2"/>
<evidence type="ECO:0000313" key="3">
    <source>
        <dbReference type="EMBL" id="CTQ67894.1"/>
    </source>
</evidence>
<reference evidence="4" key="1">
    <citation type="submission" date="2015-07" db="EMBL/GenBank/DDBJ databases">
        <authorList>
            <person name="Rodrigo-Torres Lidia"/>
            <person name="Arahal R.David."/>
        </authorList>
    </citation>
    <scope>NUCLEOTIDE SEQUENCE [LARGE SCALE GENOMIC DNA]</scope>
    <source>
        <strain evidence="4">CECT 5096</strain>
    </source>
</reference>
<organism evidence="3 4">
    <name type="scientific">Roseibium album</name>
    <dbReference type="NCBI Taxonomy" id="311410"/>
    <lineage>
        <taxon>Bacteria</taxon>
        <taxon>Pseudomonadati</taxon>
        <taxon>Pseudomonadota</taxon>
        <taxon>Alphaproteobacteria</taxon>
        <taxon>Hyphomicrobiales</taxon>
        <taxon>Stappiaceae</taxon>
        <taxon>Roseibium</taxon>
    </lineage>
</organism>
<protein>
    <recommendedName>
        <fullName evidence="5">VPLPA-CTERM protein sorting domain-containing protein</fullName>
    </recommendedName>
</protein>
<dbReference type="Proteomes" id="UP000049983">
    <property type="component" value="Unassembled WGS sequence"/>
</dbReference>
<dbReference type="GeneID" id="97669022"/>
<evidence type="ECO:0000313" key="4">
    <source>
        <dbReference type="Proteomes" id="UP000049983"/>
    </source>
</evidence>
<accession>A0A0M7AZT3</accession>
<keyword evidence="1" id="KW-1133">Transmembrane helix</keyword>
<sequence length="208" mass="22293">MKKLLGTATVLAAILATSSVSAATLFYDSFNRTNSNNPGNGWTQLEDDNNDVGIFDNALRLRDFLPGNPDAAAASKTIDATGYTNIQVEFRWKGFSSVERSDDFYLSWAESPAPAMSNEGAWNEVFNGNTGGGTWLTNLISISPGADNSIFNLMFWSDVGTSSEGYKVDWVRVTGDAITPVPLPAALPLLAGGIGLLGFAGWRRRKTG</sequence>
<dbReference type="AlphaFoldDB" id="A0A0M7AZT3"/>
<evidence type="ECO:0000256" key="1">
    <source>
        <dbReference type="SAM" id="Phobius"/>
    </source>
</evidence>
<name>A0A0M7AZT3_9HYPH</name>